<accession>A0A1H8I1S7</accession>
<evidence type="ECO:0000313" key="4">
    <source>
        <dbReference type="Proteomes" id="UP000297654"/>
    </source>
</evidence>
<evidence type="ECO:0000256" key="1">
    <source>
        <dbReference type="SAM" id="MobiDB-lite"/>
    </source>
</evidence>
<dbReference type="EMBL" id="SOFF01000009">
    <property type="protein sequence ID" value="TFB94252.1"/>
    <property type="molecule type" value="Genomic_DNA"/>
</dbReference>
<keyword evidence="2" id="KW-1133">Transmembrane helix</keyword>
<name>A0A1H8I1S7_9MICO</name>
<feature type="region of interest" description="Disordered" evidence="1">
    <location>
        <begin position="1"/>
        <end position="33"/>
    </location>
</feature>
<gene>
    <name evidence="3" type="ORF">E3O10_02060</name>
</gene>
<keyword evidence="4" id="KW-1185">Reference proteome</keyword>
<keyword evidence="2" id="KW-0812">Transmembrane</keyword>
<dbReference type="STRING" id="1424661.SAMN05216281_110111"/>
<comment type="caution">
    <text evidence="3">The sequence shown here is derived from an EMBL/GenBank/DDBJ whole genome shotgun (WGS) entry which is preliminary data.</text>
</comment>
<reference evidence="3 4" key="1">
    <citation type="submission" date="2019-03" db="EMBL/GenBank/DDBJ databases">
        <title>Genomics of glacier-inhabiting Cryobacterium strains.</title>
        <authorList>
            <person name="Liu Q."/>
            <person name="Xin Y.-H."/>
        </authorList>
    </citation>
    <scope>NUCLEOTIDE SEQUENCE [LARGE SCALE GENOMIC DNA]</scope>
    <source>
        <strain evidence="3 4">Hh15</strain>
    </source>
</reference>
<dbReference type="Proteomes" id="UP000297654">
    <property type="component" value="Unassembled WGS sequence"/>
</dbReference>
<dbReference type="AlphaFoldDB" id="A0A1H8I1S7"/>
<proteinExistence type="predicted"/>
<feature type="transmembrane region" description="Helical" evidence="2">
    <location>
        <begin position="41"/>
        <end position="61"/>
    </location>
</feature>
<evidence type="ECO:0000256" key="2">
    <source>
        <dbReference type="SAM" id="Phobius"/>
    </source>
</evidence>
<feature type="compositionally biased region" description="Basic and acidic residues" evidence="1">
    <location>
        <begin position="11"/>
        <end position="24"/>
    </location>
</feature>
<dbReference type="OrthoDB" id="5118616at2"/>
<protein>
    <submittedName>
        <fullName evidence="3">Uncharacterized protein</fullName>
    </submittedName>
</protein>
<sequence>MTPANSTLRLVRPDDGEKHPETTRHTRPGTTRTPLQGRRRILIVLVIVWLVMAALAAVLLVTGTKPSTPLGDTAAVPGGLARVSAVIPLDSDGWVPPRGGDSLASTVAPGAHRVRVLLELTRTDAASLTFDASDYSLSGLGSRATALWVEPDRLEVPVRASVLATLIFEIPNQAIALVLDGPQGARWSLGTSHHTAP</sequence>
<dbReference type="RefSeq" id="WP_092110685.1">
    <property type="nucleotide sequence ID" value="NZ_FOCN01000010.1"/>
</dbReference>
<organism evidence="3 4">
    <name type="scientific">Cryobacterium luteum</name>
    <dbReference type="NCBI Taxonomy" id="1424661"/>
    <lineage>
        <taxon>Bacteria</taxon>
        <taxon>Bacillati</taxon>
        <taxon>Actinomycetota</taxon>
        <taxon>Actinomycetes</taxon>
        <taxon>Micrococcales</taxon>
        <taxon>Microbacteriaceae</taxon>
        <taxon>Cryobacterium</taxon>
    </lineage>
</organism>
<evidence type="ECO:0000313" key="3">
    <source>
        <dbReference type="EMBL" id="TFB94252.1"/>
    </source>
</evidence>
<keyword evidence="2" id="KW-0472">Membrane</keyword>